<protein>
    <submittedName>
        <fullName evidence="3">Uncharacterized protein</fullName>
    </submittedName>
</protein>
<feature type="region of interest" description="Disordered" evidence="1">
    <location>
        <begin position="130"/>
        <end position="156"/>
    </location>
</feature>
<comment type="caution">
    <text evidence="3">The sequence shown here is derived from an EMBL/GenBank/DDBJ whole genome shotgun (WGS) entry which is preliminary data.</text>
</comment>
<dbReference type="OrthoDB" id="1778612at2"/>
<feature type="transmembrane region" description="Helical" evidence="2">
    <location>
        <begin position="73"/>
        <end position="101"/>
    </location>
</feature>
<gene>
    <name evidence="3" type="ORF">EV209_2956</name>
</gene>
<sequence>MVREDRIKLMVKAAVYEKKEEKDALSVGKYRKKDYVFLQMLKTAIMSAVAALILAALWFFYQPESFLDEMKLHTLLLVFAAVCGLALLLVAAYLMAAYFFYSRKYDRSRDKNRRYGLLLKRLYHLYETEEKTKKPAGGKKSDDEFAGSEGTPENLL</sequence>
<evidence type="ECO:0000256" key="1">
    <source>
        <dbReference type="SAM" id="MobiDB-lite"/>
    </source>
</evidence>
<evidence type="ECO:0000313" key="4">
    <source>
        <dbReference type="Proteomes" id="UP000292927"/>
    </source>
</evidence>
<dbReference type="EMBL" id="SGXF01000008">
    <property type="protein sequence ID" value="RZS92661.1"/>
    <property type="molecule type" value="Genomic_DNA"/>
</dbReference>
<organism evidence="3 4">
    <name type="scientific">Cuneatibacter caecimuris</name>
    <dbReference type="NCBI Taxonomy" id="1796618"/>
    <lineage>
        <taxon>Bacteria</taxon>
        <taxon>Bacillati</taxon>
        <taxon>Bacillota</taxon>
        <taxon>Clostridia</taxon>
        <taxon>Lachnospirales</taxon>
        <taxon>Lachnospiraceae</taxon>
        <taxon>Cuneatibacter</taxon>
    </lineage>
</organism>
<name>A0A4Q7NYW5_9FIRM</name>
<feature type="transmembrane region" description="Helical" evidence="2">
    <location>
        <begin position="40"/>
        <end position="61"/>
    </location>
</feature>
<dbReference type="AlphaFoldDB" id="A0A4Q7NYW5"/>
<evidence type="ECO:0000256" key="2">
    <source>
        <dbReference type="SAM" id="Phobius"/>
    </source>
</evidence>
<keyword evidence="4" id="KW-1185">Reference proteome</keyword>
<keyword evidence="2" id="KW-0812">Transmembrane</keyword>
<dbReference type="RefSeq" id="WP_130436193.1">
    <property type="nucleotide sequence ID" value="NZ_SGXF01000008.1"/>
</dbReference>
<keyword evidence="2" id="KW-0472">Membrane</keyword>
<accession>A0A4Q7NYW5</accession>
<keyword evidence="2" id="KW-1133">Transmembrane helix</keyword>
<feature type="compositionally biased region" description="Basic and acidic residues" evidence="1">
    <location>
        <begin position="130"/>
        <end position="143"/>
    </location>
</feature>
<proteinExistence type="predicted"/>
<dbReference type="Proteomes" id="UP000292927">
    <property type="component" value="Unassembled WGS sequence"/>
</dbReference>
<reference evidence="3 4" key="1">
    <citation type="submission" date="2019-02" db="EMBL/GenBank/DDBJ databases">
        <title>Genomic Encyclopedia of Type Strains, Phase IV (KMG-IV): sequencing the most valuable type-strain genomes for metagenomic binning, comparative biology and taxonomic classification.</title>
        <authorList>
            <person name="Goeker M."/>
        </authorList>
    </citation>
    <scope>NUCLEOTIDE SEQUENCE [LARGE SCALE GENOMIC DNA]</scope>
    <source>
        <strain evidence="3 4">DSM 29486</strain>
    </source>
</reference>
<evidence type="ECO:0000313" key="3">
    <source>
        <dbReference type="EMBL" id="RZS92661.1"/>
    </source>
</evidence>